<dbReference type="InterPro" id="IPR050109">
    <property type="entry name" value="HTH-type_TetR-like_transc_reg"/>
</dbReference>
<dbReference type="PROSITE" id="PS50977">
    <property type="entry name" value="HTH_TETR_2"/>
    <property type="match status" value="1"/>
</dbReference>
<dbReference type="Gene3D" id="1.10.357.10">
    <property type="entry name" value="Tetracycline Repressor, domain 2"/>
    <property type="match status" value="1"/>
</dbReference>
<sequence length="190" mass="20814">MPRIKHKTDEEVLDEVLPAILVAGVDRITLREMGAVAGLSASTLLQRFGSRIELIEAALDRSTDRLERELAEALPTGPDPREALARWLADLTGPLANRELLVGSFQVLARDILIEARNRRARHHLDLVRRRISAGLAAMGLAPATAARRASLVEAHWHGLVIQWAVHGQGTLADWVHGGLLVLLDQLGHD</sequence>
<keyword evidence="7" id="KW-1185">Reference proteome</keyword>
<dbReference type="InterPro" id="IPR009057">
    <property type="entry name" value="Homeodomain-like_sf"/>
</dbReference>
<dbReference type="PANTHER" id="PTHR30055:SF234">
    <property type="entry name" value="HTH-TYPE TRANSCRIPTIONAL REGULATOR BETI"/>
    <property type="match status" value="1"/>
</dbReference>
<reference evidence="6 7" key="1">
    <citation type="submission" date="2024-02" db="EMBL/GenBank/DDBJ databases">
        <title>A novel Gemmatimonadota bacterium.</title>
        <authorList>
            <person name="Du Z.-J."/>
            <person name="Ye Y.-Q."/>
        </authorList>
    </citation>
    <scope>NUCLEOTIDE SEQUENCE [LARGE SCALE GENOMIC DNA]</scope>
    <source>
        <strain evidence="6 7">DH-20</strain>
    </source>
</reference>
<protein>
    <submittedName>
        <fullName evidence="6">TetR/AcrR family transcriptional regulator</fullName>
    </submittedName>
</protein>
<dbReference type="SUPFAM" id="SSF46689">
    <property type="entry name" value="Homeodomain-like"/>
    <property type="match status" value="1"/>
</dbReference>
<name>A0ABU9E4X3_9BACT</name>
<keyword evidence="2 4" id="KW-0238">DNA-binding</keyword>
<keyword evidence="1" id="KW-0805">Transcription regulation</keyword>
<dbReference type="PANTHER" id="PTHR30055">
    <property type="entry name" value="HTH-TYPE TRANSCRIPTIONAL REGULATOR RUTR"/>
    <property type="match status" value="1"/>
</dbReference>
<evidence type="ECO:0000256" key="4">
    <source>
        <dbReference type="PROSITE-ProRule" id="PRU00335"/>
    </source>
</evidence>
<evidence type="ECO:0000313" key="7">
    <source>
        <dbReference type="Proteomes" id="UP001484239"/>
    </source>
</evidence>
<keyword evidence="3" id="KW-0804">Transcription</keyword>
<dbReference type="InterPro" id="IPR001647">
    <property type="entry name" value="HTH_TetR"/>
</dbReference>
<proteinExistence type="predicted"/>
<evidence type="ECO:0000313" key="6">
    <source>
        <dbReference type="EMBL" id="MEK9499752.1"/>
    </source>
</evidence>
<evidence type="ECO:0000259" key="5">
    <source>
        <dbReference type="PROSITE" id="PS50977"/>
    </source>
</evidence>
<dbReference type="RefSeq" id="WP_405282894.1">
    <property type="nucleotide sequence ID" value="NZ_CP144380.1"/>
</dbReference>
<organism evidence="6 7">
    <name type="scientific">Gaopeijia maritima</name>
    <dbReference type="NCBI Taxonomy" id="3119007"/>
    <lineage>
        <taxon>Bacteria</taxon>
        <taxon>Pseudomonadati</taxon>
        <taxon>Gemmatimonadota</taxon>
        <taxon>Longimicrobiia</taxon>
        <taxon>Gaopeijiales</taxon>
        <taxon>Gaopeijiaceae</taxon>
        <taxon>Gaopeijia</taxon>
    </lineage>
</organism>
<evidence type="ECO:0000256" key="2">
    <source>
        <dbReference type="ARBA" id="ARBA00023125"/>
    </source>
</evidence>
<gene>
    <name evidence="6" type="ORF">WI372_02000</name>
</gene>
<dbReference type="Proteomes" id="UP001484239">
    <property type="component" value="Unassembled WGS sequence"/>
</dbReference>
<accession>A0ABU9E4X3</accession>
<evidence type="ECO:0000256" key="3">
    <source>
        <dbReference type="ARBA" id="ARBA00023163"/>
    </source>
</evidence>
<feature type="DNA-binding region" description="H-T-H motif" evidence="4">
    <location>
        <begin position="29"/>
        <end position="48"/>
    </location>
</feature>
<feature type="domain" description="HTH tetR-type" evidence="5">
    <location>
        <begin position="6"/>
        <end position="66"/>
    </location>
</feature>
<comment type="caution">
    <text evidence="6">The sequence shown here is derived from an EMBL/GenBank/DDBJ whole genome shotgun (WGS) entry which is preliminary data.</text>
</comment>
<dbReference type="EMBL" id="JBBHLI010000001">
    <property type="protein sequence ID" value="MEK9499752.1"/>
    <property type="molecule type" value="Genomic_DNA"/>
</dbReference>
<evidence type="ECO:0000256" key="1">
    <source>
        <dbReference type="ARBA" id="ARBA00023015"/>
    </source>
</evidence>